<feature type="domain" description="Reverse transcriptase" evidence="1">
    <location>
        <begin position="20"/>
        <end position="143"/>
    </location>
</feature>
<proteinExistence type="predicted"/>
<sequence length="183" mass="21027">MNNSLKETLVVLILKISNPSNPSNYRPISLCKTVYKIAANVLVNRLTSIIPKIISKEQAAFIPGRSLYDHALLAQEVFHKFRYSKAIKGLVSFKIDIEQAYDSMDWKTLEKVLITCCFPSCFVNLIMEYVCVPSFMLLINGNRSTHIEPRSGYRDVPYLHSFTFSALNCCPMFLRRKLIFVFM</sequence>
<dbReference type="PANTHER" id="PTHR19446">
    <property type="entry name" value="REVERSE TRANSCRIPTASES"/>
    <property type="match status" value="1"/>
</dbReference>
<evidence type="ECO:0000313" key="3">
    <source>
        <dbReference type="Proteomes" id="UP000233837"/>
    </source>
</evidence>
<dbReference type="SUPFAM" id="SSF56672">
    <property type="entry name" value="DNA/RNA polymerases"/>
    <property type="match status" value="1"/>
</dbReference>
<dbReference type="CDD" id="cd01650">
    <property type="entry name" value="RT_nLTR_like"/>
    <property type="match status" value="1"/>
</dbReference>
<dbReference type="AlphaFoldDB" id="A0A2I0X5Y9"/>
<evidence type="ECO:0000259" key="1">
    <source>
        <dbReference type="Pfam" id="PF00078"/>
    </source>
</evidence>
<dbReference type="STRING" id="906689.A0A2I0X5Y9"/>
<reference evidence="2 3" key="2">
    <citation type="journal article" date="2017" name="Nature">
        <title>The Apostasia genome and the evolution of orchids.</title>
        <authorList>
            <person name="Zhang G.Q."/>
            <person name="Liu K.W."/>
            <person name="Li Z."/>
            <person name="Lohaus R."/>
            <person name="Hsiao Y.Y."/>
            <person name="Niu S.C."/>
            <person name="Wang J.Y."/>
            <person name="Lin Y.C."/>
            <person name="Xu Q."/>
            <person name="Chen L.J."/>
            <person name="Yoshida K."/>
            <person name="Fujiwara S."/>
            <person name="Wang Z.W."/>
            <person name="Zhang Y.Q."/>
            <person name="Mitsuda N."/>
            <person name="Wang M."/>
            <person name="Liu G.H."/>
            <person name="Pecoraro L."/>
            <person name="Huang H.X."/>
            <person name="Xiao X.J."/>
            <person name="Lin M."/>
            <person name="Wu X.Y."/>
            <person name="Wu W.L."/>
            <person name="Chen Y.Y."/>
            <person name="Chang S.B."/>
            <person name="Sakamoto S."/>
            <person name="Ohme-Takagi M."/>
            <person name="Yagi M."/>
            <person name="Zeng S.J."/>
            <person name="Shen C.Y."/>
            <person name="Yeh C.M."/>
            <person name="Luo Y.B."/>
            <person name="Tsai W.C."/>
            <person name="Van de Peer Y."/>
            <person name="Liu Z.J."/>
        </authorList>
    </citation>
    <scope>NUCLEOTIDE SEQUENCE [LARGE SCALE GENOMIC DNA]</scope>
    <source>
        <tissue evidence="2">The whole plant</tissue>
    </source>
</reference>
<dbReference type="EMBL" id="KZ502132">
    <property type="protein sequence ID" value="PKU83313.1"/>
    <property type="molecule type" value="Genomic_DNA"/>
</dbReference>
<dbReference type="Pfam" id="PF00078">
    <property type="entry name" value="RVT_1"/>
    <property type="match status" value="1"/>
</dbReference>
<protein>
    <submittedName>
        <fullName evidence="2">Integrator complex subunit 11</fullName>
    </submittedName>
</protein>
<name>A0A2I0X5Y9_9ASPA</name>
<dbReference type="InterPro" id="IPR000477">
    <property type="entry name" value="RT_dom"/>
</dbReference>
<dbReference type="InterPro" id="IPR043502">
    <property type="entry name" value="DNA/RNA_pol_sf"/>
</dbReference>
<dbReference type="Proteomes" id="UP000233837">
    <property type="component" value="Unassembled WGS sequence"/>
</dbReference>
<accession>A0A2I0X5Y9</accession>
<keyword evidence="3" id="KW-1185">Reference proteome</keyword>
<organism evidence="2 3">
    <name type="scientific">Dendrobium catenatum</name>
    <dbReference type="NCBI Taxonomy" id="906689"/>
    <lineage>
        <taxon>Eukaryota</taxon>
        <taxon>Viridiplantae</taxon>
        <taxon>Streptophyta</taxon>
        <taxon>Embryophyta</taxon>
        <taxon>Tracheophyta</taxon>
        <taxon>Spermatophyta</taxon>
        <taxon>Magnoliopsida</taxon>
        <taxon>Liliopsida</taxon>
        <taxon>Asparagales</taxon>
        <taxon>Orchidaceae</taxon>
        <taxon>Epidendroideae</taxon>
        <taxon>Malaxideae</taxon>
        <taxon>Dendrobiinae</taxon>
        <taxon>Dendrobium</taxon>
    </lineage>
</organism>
<reference evidence="2 3" key="1">
    <citation type="journal article" date="2016" name="Sci. Rep.">
        <title>The Dendrobium catenatum Lindl. genome sequence provides insights into polysaccharide synthase, floral development and adaptive evolution.</title>
        <authorList>
            <person name="Zhang G.Q."/>
            <person name="Xu Q."/>
            <person name="Bian C."/>
            <person name="Tsai W.C."/>
            <person name="Yeh C.M."/>
            <person name="Liu K.W."/>
            <person name="Yoshida K."/>
            <person name="Zhang L.S."/>
            <person name="Chang S.B."/>
            <person name="Chen F."/>
            <person name="Shi Y."/>
            <person name="Su Y.Y."/>
            <person name="Zhang Y.Q."/>
            <person name="Chen L.J."/>
            <person name="Yin Y."/>
            <person name="Lin M."/>
            <person name="Huang H."/>
            <person name="Deng H."/>
            <person name="Wang Z.W."/>
            <person name="Zhu S.L."/>
            <person name="Zhao X."/>
            <person name="Deng C."/>
            <person name="Niu S.C."/>
            <person name="Huang J."/>
            <person name="Wang M."/>
            <person name="Liu G.H."/>
            <person name="Yang H.J."/>
            <person name="Xiao X.J."/>
            <person name="Hsiao Y.Y."/>
            <person name="Wu W.L."/>
            <person name="Chen Y.Y."/>
            <person name="Mitsuda N."/>
            <person name="Ohme-Takagi M."/>
            <person name="Luo Y.B."/>
            <person name="Van de Peer Y."/>
            <person name="Liu Z.J."/>
        </authorList>
    </citation>
    <scope>NUCLEOTIDE SEQUENCE [LARGE SCALE GENOMIC DNA]</scope>
    <source>
        <tissue evidence="2">The whole plant</tissue>
    </source>
</reference>
<evidence type="ECO:0000313" key="2">
    <source>
        <dbReference type="EMBL" id="PKU83313.1"/>
    </source>
</evidence>
<gene>
    <name evidence="2" type="ORF">MA16_Dca021016</name>
</gene>